<evidence type="ECO:0000313" key="2">
    <source>
        <dbReference type="Proteomes" id="UP000218944"/>
    </source>
</evidence>
<accession>A0A2A2D4N2</accession>
<reference evidence="1 2" key="1">
    <citation type="submission" date="2017-08" db="EMBL/GenBank/DDBJ databases">
        <title>Genome sequence of Streptomyces albireticuli NRRL B-1670.</title>
        <authorList>
            <person name="Graham D.E."/>
            <person name="Mahan K.M."/>
            <person name="Klingeman D.M."/>
            <person name="Hettich R.L."/>
            <person name="Parry R.J."/>
            <person name="Spain J.C."/>
        </authorList>
    </citation>
    <scope>NUCLEOTIDE SEQUENCE [LARGE SCALE GENOMIC DNA]</scope>
    <source>
        <strain evidence="1 2">NRRL B-1670</strain>
    </source>
</reference>
<sequence>NGSIARPKPRRIFHKARCSSNRITAIAAAILTLERPR</sequence>
<feature type="non-terminal residue" evidence="1">
    <location>
        <position position="1"/>
    </location>
</feature>
<evidence type="ECO:0000313" key="1">
    <source>
        <dbReference type="EMBL" id="PAU46290.1"/>
    </source>
</evidence>
<protein>
    <submittedName>
        <fullName evidence="1">IS5/IS1182 family transposase</fullName>
    </submittedName>
</protein>
<name>A0A2A2D4N2_9ACTN</name>
<gene>
    <name evidence="1" type="ORF">CK936_24890</name>
</gene>
<proteinExistence type="predicted"/>
<comment type="caution">
    <text evidence="1">The sequence shown here is derived from an EMBL/GenBank/DDBJ whole genome shotgun (WGS) entry which is preliminary data.</text>
</comment>
<dbReference type="EMBL" id="NSJV01000475">
    <property type="protein sequence ID" value="PAU46290.1"/>
    <property type="molecule type" value="Genomic_DNA"/>
</dbReference>
<organism evidence="1 2">
    <name type="scientific">Streptomyces albireticuli</name>
    <dbReference type="NCBI Taxonomy" id="1940"/>
    <lineage>
        <taxon>Bacteria</taxon>
        <taxon>Bacillati</taxon>
        <taxon>Actinomycetota</taxon>
        <taxon>Actinomycetes</taxon>
        <taxon>Kitasatosporales</taxon>
        <taxon>Streptomycetaceae</taxon>
        <taxon>Streptomyces</taxon>
    </lineage>
</organism>
<dbReference type="Proteomes" id="UP000218944">
    <property type="component" value="Unassembled WGS sequence"/>
</dbReference>
<dbReference type="AlphaFoldDB" id="A0A2A2D4N2"/>
<keyword evidence="2" id="KW-1185">Reference proteome</keyword>